<feature type="binding site" evidence="14">
    <location>
        <begin position="370"/>
        <end position="373"/>
    </location>
    <ligand>
        <name>GTP</name>
        <dbReference type="ChEBI" id="CHEBI:37565"/>
    </ligand>
</feature>
<evidence type="ECO:0000256" key="6">
    <source>
        <dbReference type="ARBA" id="ARBA00022679"/>
    </source>
</evidence>
<comment type="catalytic activity">
    <reaction evidence="13">
        <text>L-seryl-[protein] + ATP = O-phospho-L-seryl-[protein] + ADP + H(+)</text>
        <dbReference type="Rhea" id="RHEA:17989"/>
        <dbReference type="Rhea" id="RHEA-COMP:9863"/>
        <dbReference type="Rhea" id="RHEA-COMP:11604"/>
        <dbReference type="ChEBI" id="CHEBI:15378"/>
        <dbReference type="ChEBI" id="CHEBI:29999"/>
        <dbReference type="ChEBI" id="CHEBI:30616"/>
        <dbReference type="ChEBI" id="CHEBI:83421"/>
        <dbReference type="ChEBI" id="CHEBI:456216"/>
        <dbReference type="EC" id="2.7.11.1"/>
    </reaction>
</comment>
<keyword evidence="17" id="KW-1185">Reference proteome</keyword>
<accession>A0AAF5CZH1</accession>
<evidence type="ECO:0000256" key="2">
    <source>
        <dbReference type="ARBA" id="ARBA00010630"/>
    </source>
</evidence>
<dbReference type="PANTHER" id="PTHR12209:SF0">
    <property type="entry name" value="EKC_KEOPS COMPLEX SUBUNIT TP53RK"/>
    <property type="match status" value="1"/>
</dbReference>
<keyword evidence="9" id="KW-0418">Kinase</keyword>
<dbReference type="PRINTS" id="PR00328">
    <property type="entry name" value="SAR1GTPBP"/>
</dbReference>
<dbReference type="SUPFAM" id="SSF52540">
    <property type="entry name" value="P-loop containing nucleoside triphosphate hydrolases"/>
    <property type="match status" value="1"/>
</dbReference>
<dbReference type="EC" id="2.7.11.1" evidence="3"/>
<dbReference type="InterPro" id="IPR011009">
    <property type="entry name" value="Kinase-like_dom_sf"/>
</dbReference>
<dbReference type="SMART" id="SM00178">
    <property type="entry name" value="SAR"/>
    <property type="match status" value="1"/>
</dbReference>
<dbReference type="GO" id="GO:0005829">
    <property type="term" value="C:cytosol"/>
    <property type="evidence" value="ECO:0007669"/>
    <property type="project" value="TreeGrafter"/>
</dbReference>
<feature type="binding site" evidence="15">
    <location>
        <position position="290"/>
    </location>
    <ligand>
        <name>Mg(2+)</name>
        <dbReference type="ChEBI" id="CHEBI:18420"/>
    </ligand>
</feature>
<evidence type="ECO:0000256" key="13">
    <source>
        <dbReference type="ARBA" id="ARBA00048679"/>
    </source>
</evidence>
<evidence type="ECO:0000256" key="14">
    <source>
        <dbReference type="PIRSR" id="PIRSR606689-1"/>
    </source>
</evidence>
<proteinExistence type="inferred from homology"/>
<evidence type="ECO:0000259" key="16">
    <source>
        <dbReference type="Pfam" id="PF01163"/>
    </source>
</evidence>
<dbReference type="Pfam" id="PF00025">
    <property type="entry name" value="Arf"/>
    <property type="match status" value="1"/>
</dbReference>
<dbReference type="GO" id="GO:0070525">
    <property type="term" value="P:tRNA threonylcarbamoyladenosine metabolic process"/>
    <property type="evidence" value="ECO:0007669"/>
    <property type="project" value="TreeGrafter"/>
</dbReference>
<keyword evidence="10" id="KW-0067">ATP-binding</keyword>
<keyword evidence="7" id="KW-0819">tRNA processing</keyword>
<evidence type="ECO:0000256" key="1">
    <source>
        <dbReference type="ARBA" id="ARBA00010290"/>
    </source>
</evidence>
<evidence type="ECO:0000256" key="7">
    <source>
        <dbReference type="ARBA" id="ARBA00022694"/>
    </source>
</evidence>
<reference evidence="18" key="1">
    <citation type="submission" date="2024-02" db="UniProtKB">
        <authorList>
            <consortium name="WormBaseParasite"/>
        </authorList>
    </citation>
    <scope>IDENTIFICATION</scope>
</reference>
<evidence type="ECO:0000313" key="17">
    <source>
        <dbReference type="Proteomes" id="UP000035681"/>
    </source>
</evidence>
<comment type="similarity">
    <text evidence="1">Belongs to the small GTPase superfamily. Arf family.</text>
</comment>
<evidence type="ECO:0000256" key="5">
    <source>
        <dbReference type="ARBA" id="ARBA00022527"/>
    </source>
</evidence>
<organism evidence="17 18">
    <name type="scientific">Strongyloides stercoralis</name>
    <name type="common">Threadworm</name>
    <dbReference type="NCBI Taxonomy" id="6248"/>
    <lineage>
        <taxon>Eukaryota</taxon>
        <taxon>Metazoa</taxon>
        <taxon>Ecdysozoa</taxon>
        <taxon>Nematoda</taxon>
        <taxon>Chromadorea</taxon>
        <taxon>Rhabditida</taxon>
        <taxon>Tylenchina</taxon>
        <taxon>Panagrolaimomorpha</taxon>
        <taxon>Strongyloidoidea</taxon>
        <taxon>Strongyloididae</taxon>
        <taxon>Strongyloides</taxon>
    </lineage>
</organism>
<dbReference type="SUPFAM" id="SSF56112">
    <property type="entry name" value="Protein kinase-like (PK-like)"/>
    <property type="match status" value="1"/>
</dbReference>
<keyword evidence="15" id="KW-0479">Metal-binding</keyword>
<dbReference type="GO" id="GO:0000408">
    <property type="term" value="C:EKC/KEOPS complex"/>
    <property type="evidence" value="ECO:0007669"/>
    <property type="project" value="TreeGrafter"/>
</dbReference>
<dbReference type="SMART" id="SM00177">
    <property type="entry name" value="ARF"/>
    <property type="match status" value="1"/>
</dbReference>
<dbReference type="InterPro" id="IPR022495">
    <property type="entry name" value="Bud32"/>
</dbReference>
<dbReference type="PANTHER" id="PTHR12209">
    <property type="entry name" value="NON-SPECIFIC SERINE/THREONINE PROTEIN KINASE"/>
    <property type="match status" value="1"/>
</dbReference>
<evidence type="ECO:0000256" key="8">
    <source>
        <dbReference type="ARBA" id="ARBA00022741"/>
    </source>
</evidence>
<keyword evidence="8 14" id="KW-0547">Nucleotide-binding</keyword>
<dbReference type="Gene3D" id="3.30.200.20">
    <property type="entry name" value="Phosphorylase Kinase, domain 1"/>
    <property type="match status" value="1"/>
</dbReference>
<evidence type="ECO:0000256" key="3">
    <source>
        <dbReference type="ARBA" id="ARBA00012513"/>
    </source>
</evidence>
<comment type="catalytic activity">
    <reaction evidence="12">
        <text>L-threonyl-[protein] + ATP = O-phospho-L-threonyl-[protein] + ADP + H(+)</text>
        <dbReference type="Rhea" id="RHEA:46608"/>
        <dbReference type="Rhea" id="RHEA-COMP:11060"/>
        <dbReference type="Rhea" id="RHEA-COMP:11605"/>
        <dbReference type="ChEBI" id="CHEBI:15378"/>
        <dbReference type="ChEBI" id="CHEBI:30013"/>
        <dbReference type="ChEBI" id="CHEBI:30616"/>
        <dbReference type="ChEBI" id="CHEBI:61977"/>
        <dbReference type="ChEBI" id="CHEBI:456216"/>
        <dbReference type="EC" id="2.7.11.1"/>
    </reaction>
</comment>
<dbReference type="GO" id="GO:0004674">
    <property type="term" value="F:protein serine/threonine kinase activity"/>
    <property type="evidence" value="ECO:0007669"/>
    <property type="project" value="UniProtKB-KW"/>
</dbReference>
<dbReference type="FunFam" id="3.30.200.20:FF:000201">
    <property type="entry name" value="TP53-regulating kinase isoform X1"/>
    <property type="match status" value="1"/>
</dbReference>
<keyword evidence="11 14" id="KW-0342">GTP-binding</keyword>
<dbReference type="InterPro" id="IPR008266">
    <property type="entry name" value="Tyr_kinase_AS"/>
</dbReference>
<dbReference type="Gene3D" id="3.40.50.300">
    <property type="entry name" value="P-loop containing nucleotide triphosphate hydrolases"/>
    <property type="match status" value="1"/>
</dbReference>
<evidence type="ECO:0000256" key="12">
    <source>
        <dbReference type="ARBA" id="ARBA00047899"/>
    </source>
</evidence>
<keyword evidence="15" id="KW-0460">Magnesium</keyword>
<dbReference type="InterPro" id="IPR006689">
    <property type="entry name" value="Small_GTPase_ARF/SAR"/>
</dbReference>
<evidence type="ECO:0000313" key="18">
    <source>
        <dbReference type="WBParaSite" id="TCONS_00004110.p1"/>
    </source>
</evidence>
<evidence type="ECO:0000256" key="4">
    <source>
        <dbReference type="ARBA" id="ARBA00019766"/>
    </source>
</evidence>
<dbReference type="PROSITE" id="PS00109">
    <property type="entry name" value="PROTEIN_KINASE_TYR"/>
    <property type="match status" value="1"/>
</dbReference>
<dbReference type="GO" id="GO:0003924">
    <property type="term" value="F:GTPase activity"/>
    <property type="evidence" value="ECO:0007669"/>
    <property type="project" value="InterPro"/>
</dbReference>
<dbReference type="Gene3D" id="1.10.510.10">
    <property type="entry name" value="Transferase(Phosphotransferase) domain 1"/>
    <property type="match status" value="1"/>
</dbReference>
<keyword evidence="6" id="KW-0808">Transferase</keyword>
<evidence type="ECO:0000256" key="11">
    <source>
        <dbReference type="ARBA" id="ARBA00023134"/>
    </source>
</evidence>
<dbReference type="InterPro" id="IPR027417">
    <property type="entry name" value="P-loop_NTPase"/>
</dbReference>
<dbReference type="AlphaFoldDB" id="A0AAF5CZH1"/>
<sequence length="435" mass="50449">VFQFASFFFLYNFIVKMFVDRSIKNPSDGEFNCENVPFKQGAEARLYRCKYNNSNSILKERFKKTYRHEILDKKLIVERRKAEVKGINRCKELGISVPEVYYVNEPNNFIIMEDLTEKTMVMKTYIENLRKSLSDDITKFETILKDLSQKLGIIIGKMHEKNIIHGDLTTSNLLVSNIDIKNELFTLESIYIIDFGLTFMDKNASENKAVDLYVMERALKSTHHKLEFFFDSLLEGYKSYNTELGKKVLTKLDEIRLRGRKRDMTDNSGKTTILNQLKEQEAQSITIVPTVGYNIEKFSNANFTFTAFDMSGQSKYRNLWENYYKNVQGIIFVVDSVDRLRVAVARDELWILLDHKDVMHKKIPILIFSNKVDEKEALTSSEISQSLGLDLIRSRNWHIESCCGLTGDGLEAGITWLSTNIQKYIEEIETKGGHI</sequence>
<evidence type="ECO:0000256" key="10">
    <source>
        <dbReference type="ARBA" id="ARBA00022840"/>
    </source>
</evidence>
<name>A0AAF5CZH1_STRER</name>
<keyword evidence="5" id="KW-0723">Serine/threonine-protein kinase</keyword>
<evidence type="ECO:0000256" key="15">
    <source>
        <dbReference type="PIRSR" id="PIRSR606689-2"/>
    </source>
</evidence>
<dbReference type="InterPro" id="IPR018934">
    <property type="entry name" value="RIO_dom"/>
</dbReference>
<dbReference type="Pfam" id="PF01163">
    <property type="entry name" value="RIO1"/>
    <property type="match status" value="1"/>
</dbReference>
<dbReference type="PROSITE" id="PS51417">
    <property type="entry name" value="ARF"/>
    <property type="match status" value="1"/>
</dbReference>
<dbReference type="InterPro" id="IPR005225">
    <property type="entry name" value="Small_GTP-bd"/>
</dbReference>
<dbReference type="PROSITE" id="PS51422">
    <property type="entry name" value="SAR1"/>
    <property type="match status" value="1"/>
</dbReference>
<dbReference type="GO" id="GO:0005634">
    <property type="term" value="C:nucleus"/>
    <property type="evidence" value="ECO:0007669"/>
    <property type="project" value="TreeGrafter"/>
</dbReference>
<dbReference type="NCBIfam" id="TIGR00231">
    <property type="entry name" value="small_GTP"/>
    <property type="match status" value="1"/>
</dbReference>
<feature type="binding site" evidence="15">
    <location>
        <position position="271"/>
    </location>
    <ligand>
        <name>Mg(2+)</name>
        <dbReference type="ChEBI" id="CHEBI:18420"/>
    </ligand>
</feature>
<dbReference type="FunFam" id="3.40.50.300:FF:001166">
    <property type="entry name" value="ADP-ribosylation factor D"/>
    <property type="match status" value="1"/>
</dbReference>
<protein>
    <recommendedName>
        <fullName evidence="4">ADP-ribosylation factor-like protein 6</fullName>
        <ecNumber evidence="3">2.7.11.1</ecNumber>
    </recommendedName>
</protein>
<dbReference type="GO" id="GO:0046872">
    <property type="term" value="F:metal ion binding"/>
    <property type="evidence" value="ECO:0007669"/>
    <property type="project" value="UniProtKB-KW"/>
</dbReference>
<dbReference type="NCBIfam" id="TIGR03724">
    <property type="entry name" value="arch_bud32"/>
    <property type="match status" value="1"/>
</dbReference>
<comment type="similarity">
    <text evidence="2">Belongs to the protein kinase superfamily. BUD32 family.</text>
</comment>
<feature type="domain" description="RIO-type" evidence="16">
    <location>
        <begin position="49"/>
        <end position="177"/>
    </location>
</feature>
<evidence type="ECO:0000256" key="9">
    <source>
        <dbReference type="ARBA" id="ARBA00022777"/>
    </source>
</evidence>
<dbReference type="GO" id="GO:0005525">
    <property type="term" value="F:GTP binding"/>
    <property type="evidence" value="ECO:0007669"/>
    <property type="project" value="UniProtKB-KW"/>
</dbReference>
<dbReference type="Proteomes" id="UP000035681">
    <property type="component" value="Unplaced"/>
</dbReference>
<dbReference type="GO" id="GO:0005524">
    <property type="term" value="F:ATP binding"/>
    <property type="evidence" value="ECO:0007669"/>
    <property type="project" value="UniProtKB-KW"/>
</dbReference>
<dbReference type="WBParaSite" id="TCONS_00004110.p1">
    <property type="protein sequence ID" value="TCONS_00004110.p1"/>
    <property type="gene ID" value="XLOC_001101"/>
</dbReference>
<feature type="binding site" evidence="14">
    <location>
        <position position="312"/>
    </location>
    <ligand>
        <name>GTP</name>
        <dbReference type="ChEBI" id="CHEBI:37565"/>
    </ligand>
</feature>
<dbReference type="GO" id="GO:0008033">
    <property type="term" value="P:tRNA processing"/>
    <property type="evidence" value="ECO:0007669"/>
    <property type="project" value="UniProtKB-KW"/>
</dbReference>